<dbReference type="InterPro" id="IPR011006">
    <property type="entry name" value="CheY-like_superfamily"/>
</dbReference>
<evidence type="ECO:0000313" key="1">
    <source>
        <dbReference type="EMBL" id="MBD3586886.1"/>
    </source>
</evidence>
<comment type="caution">
    <text evidence="1">The sequence shown here is derived from an EMBL/GenBank/DDBJ whole genome shotgun (WGS) entry which is preliminary data.</text>
</comment>
<keyword evidence="2" id="KW-1185">Reference proteome</keyword>
<gene>
    <name evidence="1" type="ORF">HHX48_14160</name>
</gene>
<evidence type="ECO:0008006" key="3">
    <source>
        <dbReference type="Google" id="ProtNLM"/>
    </source>
</evidence>
<sequence>MSEEQLFEFVDEQIELSTNQSDAAPWIVLSVEDDPGYQQSLLNGLTALSVRGRPVKCITANSATSAAAIIAERNDIAVILLDVVMERDDAGLFLISTTRNVLGNNEVRIILLTGQPGMAHASIQCVTSMLMSTGTRLILPKTNYALSLAAISAHGSQ</sequence>
<proteinExistence type="predicted"/>
<reference evidence="1 2" key="1">
    <citation type="submission" date="2020-04" db="EMBL/GenBank/DDBJ databases">
        <title>Salinimonas sp. HHU 13199.</title>
        <authorList>
            <person name="Cui X."/>
            <person name="Zhang D."/>
        </authorList>
    </citation>
    <scope>NUCLEOTIDE SEQUENCE [LARGE SCALE GENOMIC DNA]</scope>
    <source>
        <strain evidence="1 2">HHU 13199</strain>
    </source>
</reference>
<protein>
    <recommendedName>
        <fullName evidence="3">Response regulatory domain-containing protein</fullName>
    </recommendedName>
</protein>
<organism evidence="1 2">
    <name type="scientific">Salinimonas profundi</name>
    <dbReference type="NCBI Taxonomy" id="2729140"/>
    <lineage>
        <taxon>Bacteria</taxon>
        <taxon>Pseudomonadati</taxon>
        <taxon>Pseudomonadota</taxon>
        <taxon>Gammaproteobacteria</taxon>
        <taxon>Alteromonadales</taxon>
        <taxon>Alteromonadaceae</taxon>
        <taxon>Alteromonas/Salinimonas group</taxon>
        <taxon>Salinimonas</taxon>
    </lineage>
</organism>
<dbReference type="Gene3D" id="3.40.50.2300">
    <property type="match status" value="1"/>
</dbReference>
<name>A0ABR8LPN4_9ALTE</name>
<evidence type="ECO:0000313" key="2">
    <source>
        <dbReference type="Proteomes" id="UP000624419"/>
    </source>
</evidence>
<dbReference type="EMBL" id="JABBXD010000009">
    <property type="protein sequence ID" value="MBD3586886.1"/>
    <property type="molecule type" value="Genomic_DNA"/>
</dbReference>
<accession>A0ABR8LPN4</accession>
<dbReference type="RefSeq" id="WP_191026090.1">
    <property type="nucleotide sequence ID" value="NZ_JABBXD010000009.1"/>
</dbReference>
<dbReference type="Proteomes" id="UP000624419">
    <property type="component" value="Unassembled WGS sequence"/>
</dbReference>
<dbReference type="SUPFAM" id="SSF52172">
    <property type="entry name" value="CheY-like"/>
    <property type="match status" value="1"/>
</dbReference>